<dbReference type="Proteomes" id="UP000565078">
    <property type="component" value="Unassembled WGS sequence"/>
</dbReference>
<protein>
    <submittedName>
        <fullName evidence="2">DUF4430 domain-containing protein</fullName>
    </submittedName>
</protein>
<dbReference type="Pfam" id="PF14478">
    <property type="entry name" value="DUF4430"/>
    <property type="match status" value="1"/>
</dbReference>
<evidence type="ECO:0000313" key="2">
    <source>
        <dbReference type="EMBL" id="HIH10310.1"/>
    </source>
</evidence>
<accession>A0A7J4IZM2</accession>
<evidence type="ECO:0000259" key="1">
    <source>
        <dbReference type="Pfam" id="PF14478"/>
    </source>
</evidence>
<organism evidence="2 3">
    <name type="scientific">Candidatus Iainarchaeum sp</name>
    <dbReference type="NCBI Taxonomy" id="3101447"/>
    <lineage>
        <taxon>Archaea</taxon>
        <taxon>Candidatus Iainarchaeota</taxon>
        <taxon>Candidatus Iainarchaeia</taxon>
        <taxon>Candidatus Iainarchaeales</taxon>
        <taxon>Candidatus Iainarchaeaceae</taxon>
        <taxon>Candidatus Iainarchaeum</taxon>
    </lineage>
</organism>
<dbReference type="InterPro" id="IPR027954">
    <property type="entry name" value="Transcobalamin-like_C"/>
</dbReference>
<feature type="domain" description="Transcobalamin-like C-terminal" evidence="1">
    <location>
        <begin position="54"/>
        <end position="120"/>
    </location>
</feature>
<evidence type="ECO:0000313" key="3">
    <source>
        <dbReference type="Proteomes" id="UP000565078"/>
    </source>
</evidence>
<reference evidence="3" key="1">
    <citation type="journal article" date="2020" name="bioRxiv">
        <title>A rank-normalized archaeal taxonomy based on genome phylogeny resolves widespread incomplete and uneven classifications.</title>
        <authorList>
            <person name="Rinke C."/>
            <person name="Chuvochina M."/>
            <person name="Mussig A.J."/>
            <person name="Chaumeil P.-A."/>
            <person name="Waite D.W."/>
            <person name="Whitman W.B."/>
            <person name="Parks D.H."/>
            <person name="Hugenholtz P."/>
        </authorList>
    </citation>
    <scope>NUCLEOTIDE SEQUENCE [LARGE SCALE GENOMIC DNA]</scope>
</reference>
<sequence>MKKLIVIFAVLMLALAGCSGQKTDIAQKPIIVQIKALDKESDLVYEKRLNALEGQTLLEMLRENNVPIETQDTPYGAFLNGIGGISPSAQEYISIYVNGQYAQEGIGTLKPKNNDLIEFGIEEISPDFNATSTEQ</sequence>
<dbReference type="PROSITE" id="PS51257">
    <property type="entry name" value="PROKAR_LIPOPROTEIN"/>
    <property type="match status" value="1"/>
</dbReference>
<dbReference type="AlphaFoldDB" id="A0A7J4IZM2"/>
<dbReference type="EMBL" id="DUGC01000106">
    <property type="protein sequence ID" value="HIH10310.1"/>
    <property type="molecule type" value="Genomic_DNA"/>
</dbReference>
<comment type="caution">
    <text evidence="2">The sequence shown here is derived from an EMBL/GenBank/DDBJ whole genome shotgun (WGS) entry which is preliminary data.</text>
</comment>
<name>A0A7J4IZM2_9ARCH</name>
<dbReference type="Gene3D" id="2.170.130.30">
    <property type="match status" value="1"/>
</dbReference>
<proteinExistence type="predicted"/>
<gene>
    <name evidence="2" type="ORF">HA254_06630</name>
</gene>